<accession>A0A937CTG1</accession>
<sequence length="193" mass="21296">MTLRKLWPDDRNENPSLISDEVWVGQSCWSTLVSTATELASLEALIQPVPPAVLDLVGRMRYPAAFSADSMRVGDSSAIGMLVLYVPDHVVLTVLDFAGRSELETLKIATADCRLYAQLVNEHTPRMAPIVPVRGFKDLLSELAGLRRLAARELEDTMAKLQDALRGPDAWSLLMLPPGQKLTSVTLTLCRPW</sequence>
<protein>
    <submittedName>
        <fullName evidence="1">Uncharacterized protein</fullName>
    </submittedName>
</protein>
<dbReference type="Proteomes" id="UP000599109">
    <property type="component" value="Unassembled WGS sequence"/>
</dbReference>
<proteinExistence type="predicted"/>
<dbReference type="EMBL" id="JAEQNE010000002">
    <property type="protein sequence ID" value="MBL0391578.1"/>
    <property type="molecule type" value="Genomic_DNA"/>
</dbReference>
<gene>
    <name evidence="1" type="ORF">JJ685_10570</name>
</gene>
<dbReference type="RefSeq" id="WP_201674198.1">
    <property type="nucleotide sequence ID" value="NZ_JAEQNE010000002.1"/>
</dbReference>
<comment type="caution">
    <text evidence="1">The sequence shown here is derived from an EMBL/GenBank/DDBJ whole genome shotgun (WGS) entry which is preliminary data.</text>
</comment>
<keyword evidence="2" id="KW-1185">Reference proteome</keyword>
<name>A0A937CTG1_9BURK</name>
<reference evidence="1 2" key="1">
    <citation type="journal article" date="2017" name="Int. J. Syst. Evol. Microbiol.">
        <title>Ramlibacter monticola sp. nov., isolated from forest soil.</title>
        <authorList>
            <person name="Chaudhary D.K."/>
            <person name="Kim J."/>
        </authorList>
    </citation>
    <scope>NUCLEOTIDE SEQUENCE [LARGE SCALE GENOMIC DNA]</scope>
    <source>
        <strain evidence="1 2">KACC 19175</strain>
    </source>
</reference>
<dbReference type="AlphaFoldDB" id="A0A937CTG1"/>
<evidence type="ECO:0000313" key="2">
    <source>
        <dbReference type="Proteomes" id="UP000599109"/>
    </source>
</evidence>
<evidence type="ECO:0000313" key="1">
    <source>
        <dbReference type="EMBL" id="MBL0391578.1"/>
    </source>
</evidence>
<organism evidence="1 2">
    <name type="scientific">Ramlibacter monticola</name>
    <dbReference type="NCBI Taxonomy" id="1926872"/>
    <lineage>
        <taxon>Bacteria</taxon>
        <taxon>Pseudomonadati</taxon>
        <taxon>Pseudomonadota</taxon>
        <taxon>Betaproteobacteria</taxon>
        <taxon>Burkholderiales</taxon>
        <taxon>Comamonadaceae</taxon>
        <taxon>Ramlibacter</taxon>
    </lineage>
</organism>